<sequence>MDITRLCDRTWGALLEERQGKPSQWLGSTGVAAHELYLPLARRTGRPMVIAQVGQSLDGRVATVDGDARDLSGQDGFDHLHRIRALVDAVVVGVGCVLADDPRLTVRNVRGPNPVRVAIDPNGRIPLGLKLLNGQAETIIVQAEDTAPRDDVETITLPRNAAGQLEPADILAALTARGFANILIEGGATTIEHFLCQGLLDRLHVCISPIIVGSGLPGLSLPPIKVLSQALRPRVTTYNLGSDILFDCDFRADAAHDLRSEPASGIAAE</sequence>
<feature type="domain" description="Bacterial bifunctional deaminase-reductase C-terminal" evidence="4">
    <location>
        <begin position="47"/>
        <end position="215"/>
    </location>
</feature>
<keyword evidence="3" id="KW-0560">Oxidoreductase</keyword>
<comment type="pathway">
    <text evidence="1">Cofactor biosynthesis; riboflavin biosynthesis.</text>
</comment>
<name>A0ABT9PP60_9HYPH</name>
<keyword evidence="6" id="KW-1185">Reference proteome</keyword>
<dbReference type="Proteomes" id="UP001241472">
    <property type="component" value="Unassembled WGS sequence"/>
</dbReference>
<reference evidence="5 6" key="1">
    <citation type="submission" date="2023-07" db="EMBL/GenBank/DDBJ databases">
        <title>Sorghum-associated microbial communities from plants grown in Nebraska, USA.</title>
        <authorList>
            <person name="Schachtman D."/>
        </authorList>
    </citation>
    <scope>NUCLEOTIDE SEQUENCE [LARGE SCALE GENOMIC DNA]</scope>
    <source>
        <strain evidence="5 6">DS1307</strain>
    </source>
</reference>
<dbReference type="InterPro" id="IPR050765">
    <property type="entry name" value="Riboflavin_Biosynth_HTPR"/>
</dbReference>
<dbReference type="InterPro" id="IPR002734">
    <property type="entry name" value="RibDG_C"/>
</dbReference>
<evidence type="ECO:0000313" key="5">
    <source>
        <dbReference type="EMBL" id="MDP9836265.1"/>
    </source>
</evidence>
<comment type="caution">
    <text evidence="5">The sequence shown here is derived from an EMBL/GenBank/DDBJ whole genome shotgun (WGS) entry which is preliminary data.</text>
</comment>
<organism evidence="5 6">
    <name type="scientific">Neorhizobium huautlense</name>
    <dbReference type="NCBI Taxonomy" id="67774"/>
    <lineage>
        <taxon>Bacteria</taxon>
        <taxon>Pseudomonadati</taxon>
        <taxon>Pseudomonadota</taxon>
        <taxon>Alphaproteobacteria</taxon>
        <taxon>Hyphomicrobiales</taxon>
        <taxon>Rhizobiaceae</taxon>
        <taxon>Rhizobium/Agrobacterium group</taxon>
        <taxon>Neorhizobium</taxon>
    </lineage>
</organism>
<dbReference type="InterPro" id="IPR024072">
    <property type="entry name" value="DHFR-like_dom_sf"/>
</dbReference>
<evidence type="ECO:0000259" key="4">
    <source>
        <dbReference type="Pfam" id="PF01872"/>
    </source>
</evidence>
<dbReference type="PANTHER" id="PTHR38011">
    <property type="entry name" value="DIHYDROFOLATE REDUCTASE FAMILY PROTEIN (AFU_ORTHOLOGUE AFUA_8G06820)"/>
    <property type="match status" value="1"/>
</dbReference>
<dbReference type="RefSeq" id="WP_306831796.1">
    <property type="nucleotide sequence ID" value="NZ_JAUSRF010000003.1"/>
</dbReference>
<evidence type="ECO:0000256" key="1">
    <source>
        <dbReference type="ARBA" id="ARBA00005104"/>
    </source>
</evidence>
<gene>
    <name evidence="5" type="ORF">J2T09_001009</name>
</gene>
<evidence type="ECO:0000313" key="6">
    <source>
        <dbReference type="Proteomes" id="UP001241472"/>
    </source>
</evidence>
<proteinExistence type="predicted"/>
<evidence type="ECO:0000256" key="3">
    <source>
        <dbReference type="ARBA" id="ARBA00023002"/>
    </source>
</evidence>
<dbReference type="SUPFAM" id="SSF53597">
    <property type="entry name" value="Dihydrofolate reductase-like"/>
    <property type="match status" value="1"/>
</dbReference>
<dbReference type="Gene3D" id="3.40.430.10">
    <property type="entry name" value="Dihydrofolate Reductase, subunit A"/>
    <property type="match status" value="1"/>
</dbReference>
<dbReference type="EMBL" id="JAUSRF010000003">
    <property type="protein sequence ID" value="MDP9836265.1"/>
    <property type="molecule type" value="Genomic_DNA"/>
</dbReference>
<dbReference type="Pfam" id="PF01872">
    <property type="entry name" value="RibD_C"/>
    <property type="match status" value="1"/>
</dbReference>
<keyword evidence="2" id="KW-0521">NADP</keyword>
<protein>
    <submittedName>
        <fullName evidence="5">Riboflavin-specific deaminase-like protein</fullName>
    </submittedName>
</protein>
<evidence type="ECO:0000256" key="2">
    <source>
        <dbReference type="ARBA" id="ARBA00022857"/>
    </source>
</evidence>
<accession>A0ABT9PP60</accession>
<dbReference type="PANTHER" id="PTHR38011:SF7">
    <property type="entry name" value="2,5-DIAMINO-6-RIBOSYLAMINO-4(3H)-PYRIMIDINONE 5'-PHOSPHATE REDUCTASE"/>
    <property type="match status" value="1"/>
</dbReference>